<dbReference type="GO" id="GO:0005198">
    <property type="term" value="F:structural molecule activity"/>
    <property type="evidence" value="ECO:0007669"/>
    <property type="project" value="UniProtKB-UniRule"/>
</dbReference>
<dbReference type="GO" id="GO:0009424">
    <property type="term" value="C:bacterial-type flagellum hook"/>
    <property type="evidence" value="ECO:0007669"/>
    <property type="project" value="UniProtKB-UniRule"/>
</dbReference>
<dbReference type="GO" id="GO:0005576">
    <property type="term" value="C:extracellular region"/>
    <property type="evidence" value="ECO:0007669"/>
    <property type="project" value="UniProtKB-SubCell"/>
</dbReference>
<evidence type="ECO:0000313" key="12">
    <source>
        <dbReference type="Proteomes" id="UP000580891"/>
    </source>
</evidence>
<dbReference type="InterPro" id="IPR053927">
    <property type="entry name" value="FlgK_helical"/>
</dbReference>
<evidence type="ECO:0000256" key="1">
    <source>
        <dbReference type="ARBA" id="ARBA00004365"/>
    </source>
</evidence>
<dbReference type="AlphaFoldDB" id="A0A7W0BWJ8"/>
<dbReference type="PANTHER" id="PTHR30033">
    <property type="entry name" value="FLAGELLAR HOOK-ASSOCIATED PROTEIN 1"/>
    <property type="match status" value="1"/>
</dbReference>
<evidence type="ECO:0000259" key="9">
    <source>
        <dbReference type="Pfam" id="PF06429"/>
    </source>
</evidence>
<evidence type="ECO:0000256" key="7">
    <source>
        <dbReference type="RuleBase" id="RU362065"/>
    </source>
</evidence>
<comment type="caution">
    <text evidence="11">The sequence shown here is derived from an EMBL/GenBank/DDBJ whole genome shotgun (WGS) entry which is preliminary data.</text>
</comment>
<dbReference type="GO" id="GO:0044780">
    <property type="term" value="P:bacterial-type flagellum assembly"/>
    <property type="evidence" value="ECO:0007669"/>
    <property type="project" value="InterPro"/>
</dbReference>
<protein>
    <recommendedName>
        <fullName evidence="4 7">Flagellar hook-associated protein 1</fullName>
        <shortName evidence="7">HAP1</shortName>
    </recommendedName>
</protein>
<comment type="subcellular location">
    <subcellularLocation>
        <location evidence="1 7">Bacterial flagellum</location>
    </subcellularLocation>
    <subcellularLocation>
        <location evidence="2 7">Secreted</location>
    </subcellularLocation>
</comment>
<dbReference type="Pfam" id="PF22638">
    <property type="entry name" value="FlgK_D1"/>
    <property type="match status" value="1"/>
</dbReference>
<dbReference type="PRINTS" id="PR01005">
    <property type="entry name" value="FLGHOOKAP1"/>
</dbReference>
<evidence type="ECO:0000259" key="8">
    <source>
        <dbReference type="Pfam" id="PF00460"/>
    </source>
</evidence>
<keyword evidence="5 7" id="KW-0964">Secreted</keyword>
<reference evidence="11 12" key="1">
    <citation type="submission" date="2020-07" db="EMBL/GenBank/DDBJ databases">
        <title>Genomic Encyclopedia of Type Strains, Phase IV (KMG-IV): sequencing the most valuable type-strain genomes for metagenomic binning, comparative biology and taxonomic classification.</title>
        <authorList>
            <person name="Goeker M."/>
        </authorList>
    </citation>
    <scope>NUCLEOTIDE SEQUENCE [LARGE SCALE GENOMIC DNA]</scope>
    <source>
        <strain evidence="11 12">DSM 25220</strain>
    </source>
</reference>
<organism evidence="11 12">
    <name type="scientific">[Anoxybacillus] calidus</name>
    <dbReference type="NCBI Taxonomy" id="575178"/>
    <lineage>
        <taxon>Bacteria</taxon>
        <taxon>Bacillati</taxon>
        <taxon>Bacillota</taxon>
        <taxon>Bacilli</taxon>
        <taxon>Bacillales</taxon>
        <taxon>Anoxybacillaceae</taxon>
        <taxon>Paranoxybacillus</taxon>
    </lineage>
</organism>
<dbReference type="RefSeq" id="WP_181537155.1">
    <property type="nucleotide sequence ID" value="NZ_JACDUU010000003.1"/>
</dbReference>
<dbReference type="EMBL" id="JACDUU010000003">
    <property type="protein sequence ID" value="MBA2871316.1"/>
    <property type="molecule type" value="Genomic_DNA"/>
</dbReference>
<dbReference type="Pfam" id="PF00460">
    <property type="entry name" value="Flg_bb_rod"/>
    <property type="match status" value="1"/>
</dbReference>
<evidence type="ECO:0000256" key="5">
    <source>
        <dbReference type="ARBA" id="ARBA00022525"/>
    </source>
</evidence>
<feature type="domain" description="Flagellar hook-associated protein FlgK helical" evidence="10">
    <location>
        <begin position="102"/>
        <end position="379"/>
    </location>
</feature>
<dbReference type="InterPro" id="IPR010930">
    <property type="entry name" value="Flg_bb/hook_C_dom"/>
</dbReference>
<keyword evidence="11" id="KW-0969">Cilium</keyword>
<feature type="domain" description="Flagellar basal-body/hook protein C-terminal" evidence="9">
    <location>
        <begin position="504"/>
        <end position="542"/>
    </location>
</feature>
<evidence type="ECO:0000256" key="2">
    <source>
        <dbReference type="ARBA" id="ARBA00004613"/>
    </source>
</evidence>
<dbReference type="NCBIfam" id="TIGR02492">
    <property type="entry name" value="flgK_ends"/>
    <property type="match status" value="1"/>
</dbReference>
<keyword evidence="11" id="KW-0282">Flagellum</keyword>
<evidence type="ECO:0000256" key="4">
    <source>
        <dbReference type="ARBA" id="ARBA00016244"/>
    </source>
</evidence>
<keyword evidence="6 7" id="KW-0975">Bacterial flagellum</keyword>
<sequence length="549" mass="59664">MRSTFHGLETAKRGMYTQQSALYVTGHNIANANTPGYSRQRVNFAQTEPYPPASMNRPQIPGQMGTGVKADSIERVREGFLDIQYRGENNKLGYWEARADALKKMEDIMNEPSDSGLAKTMDQFWQALQDLSVNPENEGARSVVRQRGLAVVETFHYLHDSLSQIKKDLGNEIGVTITEINSLAQQISKINQQISEIEPHGYLPNDLYDERDRLIDELSKLVNVQVEKVPNGGNALKIAEGTYNVYLVDSNGNPIVDGSGNKIYLVQGSLANSFSLPNGQDIDGDGIKETPTGDIDSVQLGGNSISITSATNQVIFPSGKLRGLMESFGYVDSSNSVHGIYPDMISNLDNLAYTFGKVFNAIHKQGYGLNSNTNGVEFFDDTTLNVPGAAKNIKLSSAIDDLSKIAASTKLNASGISESGNGSNALNLANVGQILLSSGTVNLIDISIDLTTLGSTPPRLASGTIKSNYEGWIGKLGVDGQQAERLKNNSEVLRQSVEERRQSVSSVSLDEEMTNMIKFQHAYNAAARQITVIDEMLDKIINGMGIVGR</sequence>
<proteinExistence type="inferred from homology"/>
<keyword evidence="11" id="KW-0966">Cell projection</keyword>
<dbReference type="InterPro" id="IPR002371">
    <property type="entry name" value="FlgK"/>
</dbReference>
<dbReference type="PANTHER" id="PTHR30033:SF1">
    <property type="entry name" value="FLAGELLAR HOOK-ASSOCIATED PROTEIN 1"/>
    <property type="match status" value="1"/>
</dbReference>
<evidence type="ECO:0000256" key="3">
    <source>
        <dbReference type="ARBA" id="ARBA00009677"/>
    </source>
</evidence>
<name>A0A7W0BWJ8_9BACL</name>
<keyword evidence="12" id="KW-1185">Reference proteome</keyword>
<comment type="similarity">
    <text evidence="3 7">Belongs to the flagella basal body rod proteins family.</text>
</comment>
<dbReference type="InterPro" id="IPR001444">
    <property type="entry name" value="Flag_bb_rod_N"/>
</dbReference>
<evidence type="ECO:0000256" key="6">
    <source>
        <dbReference type="ARBA" id="ARBA00023143"/>
    </source>
</evidence>
<dbReference type="Pfam" id="PF06429">
    <property type="entry name" value="Flg_bbr_C"/>
    <property type="match status" value="1"/>
</dbReference>
<evidence type="ECO:0000259" key="10">
    <source>
        <dbReference type="Pfam" id="PF22638"/>
    </source>
</evidence>
<dbReference type="SUPFAM" id="SSF64518">
    <property type="entry name" value="Phase 1 flagellin"/>
    <property type="match status" value="1"/>
</dbReference>
<feature type="domain" description="Flagellar basal body rod protein N-terminal" evidence="8">
    <location>
        <begin position="8"/>
        <end position="37"/>
    </location>
</feature>
<evidence type="ECO:0000313" key="11">
    <source>
        <dbReference type="EMBL" id="MBA2871316.1"/>
    </source>
</evidence>
<gene>
    <name evidence="7" type="primary">flgK</name>
    <name evidence="11" type="ORF">HNQ85_001586</name>
</gene>
<accession>A0A7W0BWJ8</accession>
<dbReference type="Proteomes" id="UP000580891">
    <property type="component" value="Unassembled WGS sequence"/>
</dbReference>